<dbReference type="AlphaFoldDB" id="A0A6C0BP35"/>
<dbReference type="PANTHER" id="PTHR45629:SF7">
    <property type="entry name" value="DNA EXCISION REPAIR PROTEIN ERCC-6-RELATED"/>
    <property type="match status" value="1"/>
</dbReference>
<evidence type="ECO:0000313" key="3">
    <source>
        <dbReference type="EMBL" id="QHS93138.1"/>
    </source>
</evidence>
<evidence type="ECO:0000259" key="2">
    <source>
        <dbReference type="PROSITE" id="PS51194"/>
    </source>
</evidence>
<dbReference type="Pfam" id="PF00271">
    <property type="entry name" value="Helicase_C"/>
    <property type="match status" value="1"/>
</dbReference>
<protein>
    <recommendedName>
        <fullName evidence="4">Helicase</fullName>
    </recommendedName>
</protein>
<dbReference type="SUPFAM" id="SSF52540">
    <property type="entry name" value="P-loop containing nucleoside triphosphate hydrolases"/>
    <property type="match status" value="2"/>
</dbReference>
<dbReference type="PROSITE" id="PS51192">
    <property type="entry name" value="HELICASE_ATP_BIND_1"/>
    <property type="match status" value="1"/>
</dbReference>
<feature type="domain" description="Helicase C-terminal" evidence="2">
    <location>
        <begin position="334"/>
        <end position="499"/>
    </location>
</feature>
<dbReference type="InterPro" id="IPR050496">
    <property type="entry name" value="SNF2_RAD54_helicase_repair"/>
</dbReference>
<name>A0A6C0BP35_9ZZZZ</name>
<evidence type="ECO:0008006" key="4">
    <source>
        <dbReference type="Google" id="ProtNLM"/>
    </source>
</evidence>
<dbReference type="InterPro" id="IPR027417">
    <property type="entry name" value="P-loop_NTPase"/>
</dbReference>
<dbReference type="InterPro" id="IPR014001">
    <property type="entry name" value="Helicase_ATP-bd"/>
</dbReference>
<dbReference type="Gene3D" id="3.40.50.300">
    <property type="entry name" value="P-loop containing nucleotide triphosphate hydrolases"/>
    <property type="match status" value="2"/>
</dbReference>
<reference evidence="3" key="1">
    <citation type="journal article" date="2020" name="Nature">
        <title>Giant virus diversity and host interactions through global metagenomics.</title>
        <authorList>
            <person name="Schulz F."/>
            <person name="Roux S."/>
            <person name="Paez-Espino D."/>
            <person name="Jungbluth S."/>
            <person name="Walsh D.A."/>
            <person name="Denef V.J."/>
            <person name="McMahon K.D."/>
            <person name="Konstantinidis K.T."/>
            <person name="Eloe-Fadrosh E.A."/>
            <person name="Kyrpides N.C."/>
            <person name="Woyke T."/>
        </authorList>
    </citation>
    <scope>NUCLEOTIDE SEQUENCE</scope>
    <source>
        <strain evidence="3">GVMAG-M-3300017651-5</strain>
    </source>
</reference>
<proteinExistence type="predicted"/>
<evidence type="ECO:0000259" key="1">
    <source>
        <dbReference type="PROSITE" id="PS51192"/>
    </source>
</evidence>
<dbReference type="EMBL" id="MN739197">
    <property type="protein sequence ID" value="QHS93138.1"/>
    <property type="molecule type" value="Genomic_DNA"/>
</dbReference>
<dbReference type="PROSITE" id="PS51194">
    <property type="entry name" value="HELICASE_CTER"/>
    <property type="match status" value="1"/>
</dbReference>
<organism evidence="3">
    <name type="scientific">viral metagenome</name>
    <dbReference type="NCBI Taxonomy" id="1070528"/>
    <lineage>
        <taxon>unclassified sequences</taxon>
        <taxon>metagenomes</taxon>
        <taxon>organismal metagenomes</taxon>
    </lineage>
</organism>
<dbReference type="PANTHER" id="PTHR45629">
    <property type="entry name" value="SNF2/RAD54 FAMILY MEMBER"/>
    <property type="match status" value="1"/>
</dbReference>
<feature type="domain" description="Helicase ATP-binding" evidence="1">
    <location>
        <begin position="18"/>
        <end position="196"/>
    </location>
</feature>
<dbReference type="InterPro" id="IPR001650">
    <property type="entry name" value="Helicase_C-like"/>
</dbReference>
<accession>A0A6C0BP35</accession>
<sequence>MSTVVLAPYQLDHVRRLIQIFNMSPGAVDGSQMGSGKTVTTTFIAANVPRPGMNVLTHGAMARAFTKMIAVVPASLRSNWHNECRRQNMPLEVYSYDEIIGTKFRYLYEKGGNYYPTDEWLDLVDQGVLLVYDEFSYLKNKGTKRTLASHALSRSIGEAMDSMGTASYSRILAVSATPIDKSEQAFELIKTIALCPVDSLFSYERESRQYTRLGINNIYCLCRSLNPGLADEINNNTVVSAAGFSEACYRYYTEILMQNVSSSMKKQALEKYTFNGYFNMEHDDYARLRKGVNQLKDAVGFREGEVNKTKGKGNGNLSAIAKASVEIEAAKMNTIIRVARHTLESNINSKVLIFVRFSDSVDRVMKGLAEYFPIALVGDVKEETRDKLIAVFQQPNTHRRVIVANIDVASVGLNMGDEDGRFPRTIFISPNYSFISVQQASGRCTRATSKSVATVFIVYGKSKDIVIDPTDQNQISGLYGDLLEQSIFDALARKTEVTRASVIESDKTLYPGEYDIFIEPQHLQ</sequence>